<dbReference type="Pfam" id="PF00172">
    <property type="entry name" value="Zn_clus"/>
    <property type="match status" value="1"/>
</dbReference>
<dbReference type="AlphaFoldDB" id="A0A420YHS6"/>
<keyword evidence="1" id="KW-0539">Nucleus</keyword>
<dbReference type="STRING" id="177199.A0A420YHS6"/>
<gene>
    <name evidence="4" type="ORF">DL546_008379</name>
</gene>
<name>A0A420YHS6_9PEZI</name>
<sequence length="383" mass="42150">MSFSSEGASTDKMEYIYSDLLLPMMDLDDQNNFDYTSFLQDEPNFNVGEGSSTSACSQPLAITSRQSLSPPSSGPGVGSSSRQAKLKHERRGHTKSRNGCFNCKKRRIKCQETRPACGHCVKSGLNCEYPVAPQITHQPQHQIPLFSLQDMRFFQHFLMNCYPHHPIGAESLWTHEIPCLSEKYEYLMHALLGLAASDLSKSTPSSTLQTAAMTHRLKAIRAIKHTLSSVTRSNAGSTWEEGNALMATCFALTFQSVLLDDGMVEYMTFIRGVVIVGIQMYIKGARLLFGEFLGDGQVELLRPVMEKVPLVDGEWVRGAVEAVDGLEGLCRGEVERGYWERLRDMAAGFCNTRTTLLVGLACLRSQSMGSGADPGAVSGARVT</sequence>
<dbReference type="PROSITE" id="PS00463">
    <property type="entry name" value="ZN2_CY6_FUNGAL_1"/>
    <property type="match status" value="1"/>
</dbReference>
<reference evidence="4 5" key="1">
    <citation type="submission" date="2018-08" db="EMBL/GenBank/DDBJ databases">
        <title>Draft genome of the lignicolous fungus Coniochaeta pulveracea.</title>
        <authorList>
            <person name="Borstlap C.J."/>
            <person name="De Witt R.N."/>
            <person name="Botha A."/>
            <person name="Volschenk H."/>
        </authorList>
    </citation>
    <scope>NUCLEOTIDE SEQUENCE [LARGE SCALE GENOMIC DNA]</scope>
    <source>
        <strain evidence="4 5">CAB683</strain>
    </source>
</reference>
<comment type="caution">
    <text evidence="4">The sequence shown here is derived from an EMBL/GenBank/DDBJ whole genome shotgun (WGS) entry which is preliminary data.</text>
</comment>
<dbReference type="GO" id="GO:0001228">
    <property type="term" value="F:DNA-binding transcription activator activity, RNA polymerase II-specific"/>
    <property type="evidence" value="ECO:0007669"/>
    <property type="project" value="TreeGrafter"/>
</dbReference>
<feature type="domain" description="Zn(2)-C6 fungal-type" evidence="3">
    <location>
        <begin position="99"/>
        <end position="129"/>
    </location>
</feature>
<dbReference type="PANTHER" id="PTHR47784">
    <property type="entry name" value="STEROL UPTAKE CONTROL PROTEIN 2"/>
    <property type="match status" value="1"/>
</dbReference>
<dbReference type="Proteomes" id="UP000275385">
    <property type="component" value="Unassembled WGS sequence"/>
</dbReference>
<dbReference type="SUPFAM" id="SSF57701">
    <property type="entry name" value="Zn2/Cys6 DNA-binding domain"/>
    <property type="match status" value="1"/>
</dbReference>
<dbReference type="PROSITE" id="PS50048">
    <property type="entry name" value="ZN2_CY6_FUNGAL_2"/>
    <property type="match status" value="1"/>
</dbReference>
<dbReference type="InterPro" id="IPR036864">
    <property type="entry name" value="Zn2-C6_fun-type_DNA-bd_sf"/>
</dbReference>
<feature type="region of interest" description="Disordered" evidence="2">
    <location>
        <begin position="64"/>
        <end position="96"/>
    </location>
</feature>
<dbReference type="GO" id="GO:0008270">
    <property type="term" value="F:zinc ion binding"/>
    <property type="evidence" value="ECO:0007669"/>
    <property type="project" value="InterPro"/>
</dbReference>
<evidence type="ECO:0000313" key="4">
    <source>
        <dbReference type="EMBL" id="RKU47420.1"/>
    </source>
</evidence>
<evidence type="ECO:0000256" key="1">
    <source>
        <dbReference type="ARBA" id="ARBA00023242"/>
    </source>
</evidence>
<dbReference type="SMART" id="SM00066">
    <property type="entry name" value="GAL4"/>
    <property type="match status" value="1"/>
</dbReference>
<dbReference type="PANTHER" id="PTHR47784:SF7">
    <property type="entry name" value="ZN(II)2CYS6 TRANSCRIPTION FACTOR (EUROFUNG)"/>
    <property type="match status" value="1"/>
</dbReference>
<dbReference type="CDD" id="cd00067">
    <property type="entry name" value="GAL4"/>
    <property type="match status" value="1"/>
</dbReference>
<dbReference type="EMBL" id="QVQW01000009">
    <property type="protein sequence ID" value="RKU47420.1"/>
    <property type="molecule type" value="Genomic_DNA"/>
</dbReference>
<dbReference type="PRINTS" id="PR00755">
    <property type="entry name" value="AFLATOXINBRP"/>
</dbReference>
<dbReference type="Gene3D" id="4.10.240.10">
    <property type="entry name" value="Zn(2)-C6 fungal-type DNA-binding domain"/>
    <property type="match status" value="1"/>
</dbReference>
<feature type="compositionally biased region" description="Basic residues" evidence="2">
    <location>
        <begin position="84"/>
        <end position="96"/>
    </location>
</feature>
<dbReference type="InterPro" id="IPR001138">
    <property type="entry name" value="Zn2Cys6_DnaBD"/>
</dbReference>
<accession>A0A420YHS6</accession>
<evidence type="ECO:0000256" key="2">
    <source>
        <dbReference type="SAM" id="MobiDB-lite"/>
    </source>
</evidence>
<dbReference type="OrthoDB" id="5229455at2759"/>
<evidence type="ECO:0000313" key="5">
    <source>
        <dbReference type="Proteomes" id="UP000275385"/>
    </source>
</evidence>
<dbReference type="InterPro" id="IPR053157">
    <property type="entry name" value="Sterol_Uptake_Regulator"/>
</dbReference>
<keyword evidence="5" id="KW-1185">Reference proteome</keyword>
<evidence type="ECO:0000259" key="3">
    <source>
        <dbReference type="PROSITE" id="PS50048"/>
    </source>
</evidence>
<proteinExistence type="predicted"/>
<organism evidence="4 5">
    <name type="scientific">Coniochaeta pulveracea</name>
    <dbReference type="NCBI Taxonomy" id="177199"/>
    <lineage>
        <taxon>Eukaryota</taxon>
        <taxon>Fungi</taxon>
        <taxon>Dikarya</taxon>
        <taxon>Ascomycota</taxon>
        <taxon>Pezizomycotina</taxon>
        <taxon>Sordariomycetes</taxon>
        <taxon>Sordariomycetidae</taxon>
        <taxon>Coniochaetales</taxon>
        <taxon>Coniochaetaceae</taxon>
        <taxon>Coniochaeta</taxon>
    </lineage>
</organism>
<protein>
    <recommendedName>
        <fullName evidence="3">Zn(2)-C6 fungal-type domain-containing protein</fullName>
    </recommendedName>
</protein>